<dbReference type="SUPFAM" id="SSF56300">
    <property type="entry name" value="Metallo-dependent phosphatases"/>
    <property type="match status" value="1"/>
</dbReference>
<dbReference type="PRINTS" id="PR01607">
    <property type="entry name" value="APYRASEFAMLY"/>
</dbReference>
<dbReference type="GO" id="GO:0009166">
    <property type="term" value="P:nucleotide catabolic process"/>
    <property type="evidence" value="ECO:0007669"/>
    <property type="project" value="InterPro"/>
</dbReference>
<dbReference type="EMBL" id="JAAZNL010000069">
    <property type="protein sequence ID" value="NMB70506.1"/>
    <property type="molecule type" value="Genomic_DNA"/>
</dbReference>
<evidence type="ECO:0000313" key="6">
    <source>
        <dbReference type="Proteomes" id="UP000526033"/>
    </source>
</evidence>
<reference evidence="5 6" key="1">
    <citation type="journal article" date="2020" name="Biotechnol. Biofuels">
        <title>New insights from the biogas microbiome by comprehensive genome-resolved metagenomics of nearly 1600 species originating from multiple anaerobic digesters.</title>
        <authorList>
            <person name="Campanaro S."/>
            <person name="Treu L."/>
            <person name="Rodriguez-R L.M."/>
            <person name="Kovalovszki A."/>
            <person name="Ziels R.M."/>
            <person name="Maus I."/>
            <person name="Zhu X."/>
            <person name="Kougias P.G."/>
            <person name="Basile A."/>
            <person name="Luo G."/>
            <person name="Schluter A."/>
            <person name="Konstantinidis K.T."/>
            <person name="Angelidaki I."/>
        </authorList>
    </citation>
    <scope>NUCLEOTIDE SEQUENCE [LARGE SCALE GENOMIC DNA]</scope>
    <source>
        <strain evidence="5">AS27yjCOA_165</strain>
    </source>
</reference>
<keyword evidence="2" id="KW-0378">Hydrolase</keyword>
<dbReference type="Proteomes" id="UP000526033">
    <property type="component" value="Unassembled WGS sequence"/>
</dbReference>
<dbReference type="SUPFAM" id="SSF55816">
    <property type="entry name" value="5'-nucleotidase (syn. UDP-sugar hydrolase), C-terminal domain"/>
    <property type="match status" value="1"/>
</dbReference>
<dbReference type="InterPro" id="IPR004843">
    <property type="entry name" value="Calcineurin-like_PHP"/>
</dbReference>
<sequence>MNYKKFTILHSNDMHGDFLNEIGAEKSKLIGGLSLLSGYINHVRKTEENVIYVIAGDMLQGSLIDAEYKGLSTIELMNYLAPDVVTLGNHEIDYGLPHLLFLEKLANFPIVNANLYIKKYNKRLMKPHVILKKAGFDILFTGILTEKIIDALKTDSLIGSFVSVEEAAKEVGKICNTYKNDDIDLTILLTHIGFDSDIELAKLLKPEWGVDMIIGGHSHTILDKPSKINNVLIAQAGVGTNQIGRFDITVDDKTNSIVEYKWQLVEINNEIAEPDKELEKFIESFKEVVDRKYSTIVTKLAVEATHPKREVETSLGNLYADAFASVAESDVMLLGSGSVRKSQLGPVVNLKDFISSFPYDDTLTKFYVTVDKLKKMFSHFMRAENLNGEGECYQV</sequence>
<keyword evidence="1" id="KW-0732">Signal</keyword>
<feature type="non-terminal residue" evidence="5">
    <location>
        <position position="395"/>
    </location>
</feature>
<dbReference type="PANTHER" id="PTHR11575">
    <property type="entry name" value="5'-NUCLEOTIDASE-RELATED"/>
    <property type="match status" value="1"/>
</dbReference>
<dbReference type="InterPro" id="IPR006179">
    <property type="entry name" value="5_nucleotidase/apyrase"/>
</dbReference>
<dbReference type="Pfam" id="PF00149">
    <property type="entry name" value="Metallophos"/>
    <property type="match status" value="1"/>
</dbReference>
<evidence type="ECO:0000313" key="5">
    <source>
        <dbReference type="EMBL" id="NMB70506.1"/>
    </source>
</evidence>
<proteinExistence type="inferred from homology"/>
<dbReference type="InterPro" id="IPR029052">
    <property type="entry name" value="Metallo-depent_PP-like"/>
</dbReference>
<name>A0A7X9HHL7_UNCKA</name>
<dbReference type="Gene3D" id="3.90.780.10">
    <property type="entry name" value="5'-Nucleotidase, C-terminal domain"/>
    <property type="match status" value="1"/>
</dbReference>
<keyword evidence="2" id="KW-0547">Nucleotide-binding</keyword>
<comment type="similarity">
    <text evidence="2">Belongs to the 5'-nucleotidase family.</text>
</comment>
<dbReference type="InterPro" id="IPR036907">
    <property type="entry name" value="5'-Nucleotdase_C_sf"/>
</dbReference>
<evidence type="ECO:0000259" key="4">
    <source>
        <dbReference type="Pfam" id="PF02872"/>
    </source>
</evidence>
<accession>A0A7X9HHL7</accession>
<dbReference type="AlphaFoldDB" id="A0A7X9HHL7"/>
<evidence type="ECO:0000256" key="1">
    <source>
        <dbReference type="ARBA" id="ARBA00022729"/>
    </source>
</evidence>
<dbReference type="PANTHER" id="PTHR11575:SF24">
    <property type="entry name" value="5'-NUCLEOTIDASE"/>
    <property type="match status" value="1"/>
</dbReference>
<gene>
    <name evidence="5" type="ORF">GYA27_04945</name>
</gene>
<dbReference type="CDD" id="cd00845">
    <property type="entry name" value="MPP_UshA_N_like"/>
    <property type="match status" value="1"/>
</dbReference>
<dbReference type="GO" id="GO:0030288">
    <property type="term" value="C:outer membrane-bounded periplasmic space"/>
    <property type="evidence" value="ECO:0007669"/>
    <property type="project" value="TreeGrafter"/>
</dbReference>
<dbReference type="GO" id="GO:0000166">
    <property type="term" value="F:nucleotide binding"/>
    <property type="evidence" value="ECO:0007669"/>
    <property type="project" value="UniProtKB-KW"/>
</dbReference>
<dbReference type="Gene3D" id="3.60.21.10">
    <property type="match status" value="1"/>
</dbReference>
<dbReference type="InterPro" id="IPR008334">
    <property type="entry name" value="5'-Nucleotdase_C"/>
</dbReference>
<feature type="domain" description="5'-Nucleotidase C-terminal" evidence="4">
    <location>
        <begin position="306"/>
        <end position="381"/>
    </location>
</feature>
<organism evidence="5 6">
    <name type="scientific">candidate division WWE3 bacterium</name>
    <dbReference type="NCBI Taxonomy" id="2053526"/>
    <lineage>
        <taxon>Bacteria</taxon>
        <taxon>Katanobacteria</taxon>
    </lineage>
</organism>
<evidence type="ECO:0000256" key="2">
    <source>
        <dbReference type="RuleBase" id="RU362119"/>
    </source>
</evidence>
<dbReference type="GO" id="GO:0016787">
    <property type="term" value="F:hydrolase activity"/>
    <property type="evidence" value="ECO:0007669"/>
    <property type="project" value="UniProtKB-KW"/>
</dbReference>
<protein>
    <submittedName>
        <fullName evidence="5">Bifunctional metallophosphatase/5'-nucleotidase</fullName>
    </submittedName>
</protein>
<feature type="domain" description="Calcineurin-like phosphoesterase" evidence="3">
    <location>
        <begin position="7"/>
        <end position="219"/>
    </location>
</feature>
<evidence type="ECO:0000259" key="3">
    <source>
        <dbReference type="Pfam" id="PF00149"/>
    </source>
</evidence>
<dbReference type="Pfam" id="PF02872">
    <property type="entry name" value="5_nucleotid_C"/>
    <property type="match status" value="1"/>
</dbReference>
<comment type="caution">
    <text evidence="5">The sequence shown here is derived from an EMBL/GenBank/DDBJ whole genome shotgun (WGS) entry which is preliminary data.</text>
</comment>